<keyword evidence="6" id="KW-0472">Membrane</keyword>
<dbReference type="AlphaFoldDB" id="A0A3L7Z2J9"/>
<dbReference type="SUPFAM" id="SSF56954">
    <property type="entry name" value="Outer membrane efflux proteins (OEP)"/>
    <property type="match status" value="1"/>
</dbReference>
<comment type="similarity">
    <text evidence="2">Belongs to the outer membrane factor (OMF) (TC 1.B.17) family.</text>
</comment>
<dbReference type="InterPro" id="IPR003423">
    <property type="entry name" value="OMP_efflux"/>
</dbReference>
<evidence type="ECO:0000256" key="5">
    <source>
        <dbReference type="ARBA" id="ARBA00022692"/>
    </source>
</evidence>
<evidence type="ECO:0000256" key="3">
    <source>
        <dbReference type="ARBA" id="ARBA00022448"/>
    </source>
</evidence>
<sequence>MRKIVINNVGLVFVLLFVVTGLKAQSQVTLEKVVNEWSFHSPSAEKIRLAYDNIALAHENYLKGFLPSIAFNINPVSFNHSLRLMQSPTDGSYSYVNDYSNTSNAGLSIQQKVGITGGVFSVNSNLSVLTEFSTRRNSFNATPLSLSYSQQLLGGYYLYKKLKKIEQTKTLNAARQYCSDMADIQIKALNAFLNLFMADITRKLAMRNIAISDTLLMAGKALLNNGHFTEYEFKQVELQANNNRYVYETSQKDYQLLFRELWALLGKKEPLDSLDVVVPDFSLPLTIDYEAVVKYAQKNNPFALSQEARRLEAEQTLYSAKLANRFNGNISVSYGLNQYAEHFSDAYRKPDYSQGVMIGFQIPVFQWGINRNKLQMAKNNYRNTMLELEEQETSYANDLLDKVDSYNYGVKLYFLSNRSYQLAQEQYQILSAKFKYGKVSIYEITSAQKDLYEALKKYYSTMQTVWNQYFMLRKMTLYDFIHQSELMHMFHLQ</sequence>
<dbReference type="GO" id="GO:1990281">
    <property type="term" value="C:efflux pump complex"/>
    <property type="evidence" value="ECO:0007669"/>
    <property type="project" value="TreeGrafter"/>
</dbReference>
<reference evidence="8 9" key="1">
    <citation type="submission" date="2018-09" db="EMBL/GenBank/DDBJ databases">
        <title>Murine metabolic-syndrome-specific gut microbial biobank.</title>
        <authorList>
            <person name="Liu C."/>
        </authorList>
    </citation>
    <scope>NUCLEOTIDE SEQUENCE [LARGE SCALE GENOMIC DNA]</scope>
    <source>
        <strain evidence="8 9">0.1X-D8-26</strain>
    </source>
</reference>
<protein>
    <submittedName>
        <fullName evidence="8">TolC family protein</fullName>
    </submittedName>
</protein>
<keyword evidence="3" id="KW-0813">Transport</keyword>
<dbReference type="GO" id="GO:0009279">
    <property type="term" value="C:cell outer membrane"/>
    <property type="evidence" value="ECO:0007669"/>
    <property type="project" value="UniProtKB-SubCell"/>
</dbReference>
<keyword evidence="7" id="KW-0998">Cell outer membrane</keyword>
<evidence type="ECO:0000256" key="6">
    <source>
        <dbReference type="ARBA" id="ARBA00023136"/>
    </source>
</evidence>
<name>A0A3L7Z2J9_9BACE</name>
<comment type="caution">
    <text evidence="8">The sequence shown here is derived from an EMBL/GenBank/DDBJ whole genome shotgun (WGS) entry which is preliminary data.</text>
</comment>
<dbReference type="RefSeq" id="WP_121766235.1">
    <property type="nucleotide sequence ID" value="NZ_RAZM01000014.1"/>
</dbReference>
<dbReference type="Gene3D" id="1.20.1600.10">
    <property type="entry name" value="Outer membrane efflux proteins (OEP)"/>
    <property type="match status" value="1"/>
</dbReference>
<proteinExistence type="inferred from homology"/>
<dbReference type="Pfam" id="PF02321">
    <property type="entry name" value="OEP"/>
    <property type="match status" value="1"/>
</dbReference>
<evidence type="ECO:0000256" key="1">
    <source>
        <dbReference type="ARBA" id="ARBA00004442"/>
    </source>
</evidence>
<dbReference type="EMBL" id="RAZM01000014">
    <property type="protein sequence ID" value="RLT80787.1"/>
    <property type="molecule type" value="Genomic_DNA"/>
</dbReference>
<dbReference type="GO" id="GO:0015562">
    <property type="term" value="F:efflux transmembrane transporter activity"/>
    <property type="evidence" value="ECO:0007669"/>
    <property type="project" value="InterPro"/>
</dbReference>
<evidence type="ECO:0000256" key="7">
    <source>
        <dbReference type="ARBA" id="ARBA00023237"/>
    </source>
</evidence>
<dbReference type="Proteomes" id="UP000267159">
    <property type="component" value="Unassembled WGS sequence"/>
</dbReference>
<comment type="subcellular location">
    <subcellularLocation>
        <location evidence="1">Cell outer membrane</location>
    </subcellularLocation>
</comment>
<evidence type="ECO:0000313" key="8">
    <source>
        <dbReference type="EMBL" id="RLT80787.1"/>
    </source>
</evidence>
<gene>
    <name evidence="8" type="ORF">D7Y07_06720</name>
</gene>
<dbReference type="PANTHER" id="PTHR30026">
    <property type="entry name" value="OUTER MEMBRANE PROTEIN TOLC"/>
    <property type="match status" value="1"/>
</dbReference>
<keyword evidence="4" id="KW-1134">Transmembrane beta strand</keyword>
<evidence type="ECO:0000256" key="2">
    <source>
        <dbReference type="ARBA" id="ARBA00007613"/>
    </source>
</evidence>
<accession>A0A3L7Z2J9</accession>
<evidence type="ECO:0000256" key="4">
    <source>
        <dbReference type="ARBA" id="ARBA00022452"/>
    </source>
</evidence>
<dbReference type="InterPro" id="IPR051906">
    <property type="entry name" value="TolC-like"/>
</dbReference>
<dbReference type="PANTHER" id="PTHR30026:SF20">
    <property type="entry name" value="OUTER MEMBRANE PROTEIN TOLC"/>
    <property type="match status" value="1"/>
</dbReference>
<evidence type="ECO:0000313" key="9">
    <source>
        <dbReference type="Proteomes" id="UP000267159"/>
    </source>
</evidence>
<keyword evidence="5" id="KW-0812">Transmembrane</keyword>
<dbReference type="GO" id="GO:0015288">
    <property type="term" value="F:porin activity"/>
    <property type="evidence" value="ECO:0007669"/>
    <property type="project" value="TreeGrafter"/>
</dbReference>
<organism evidence="8 9">
    <name type="scientific">Bacteroides acidifaciens</name>
    <dbReference type="NCBI Taxonomy" id="85831"/>
    <lineage>
        <taxon>Bacteria</taxon>
        <taxon>Pseudomonadati</taxon>
        <taxon>Bacteroidota</taxon>
        <taxon>Bacteroidia</taxon>
        <taxon>Bacteroidales</taxon>
        <taxon>Bacteroidaceae</taxon>
        <taxon>Bacteroides</taxon>
    </lineage>
</organism>